<reference evidence="1 2" key="1">
    <citation type="submission" date="2016-09" db="EMBL/GenBank/DDBJ databases">
        <title>Chromobacterium muskegensis sp. nov., an insecticidal bacterium isolated from Sphagnum bogs.</title>
        <authorList>
            <person name="Sparks M.E."/>
            <person name="Blackburn M.B."/>
            <person name="Gundersen-Rindal D.E."/>
            <person name="Mitchell A."/>
            <person name="Farrar R."/>
            <person name="Kuhar D."/>
        </authorList>
    </citation>
    <scope>NUCLEOTIDE SEQUENCE [LARGE SCALE GENOMIC DNA]</scope>
    <source>
        <strain evidence="1 2">37-2</strain>
    </source>
</reference>
<name>A0A1S1X4A8_9NEIS</name>
<evidence type="ECO:0000313" key="2">
    <source>
        <dbReference type="Proteomes" id="UP000180088"/>
    </source>
</evidence>
<sequence>MAAVDSGLPRLLQQRLQQCDALHSLPARPEGVDGFLDGFLALCDSWALGVFASPFWPRFMAGQATAGEVFGFLGQLYHRTAGADLHNRCACENCQLPALRPHLLRHYQEEQGHAAMIADGLRRCGAPGCQAVDAPALASTRRLIALMVSLSRWPAAYLGCYGIFHAPATIRDAAALRRQFAGFAQLYPFAAPGFDAVCRHAQLDYRLGHEEIMLARWLREQGPPDGEFVLGALRGARCAAAAFRAIFDELFTLRPQAAC</sequence>
<dbReference type="EMBL" id="MKCS01000001">
    <property type="protein sequence ID" value="OHX14312.1"/>
    <property type="molecule type" value="Genomic_DNA"/>
</dbReference>
<dbReference type="SUPFAM" id="SSF48613">
    <property type="entry name" value="Heme oxygenase-like"/>
    <property type="match status" value="1"/>
</dbReference>
<accession>A0A1S1X4A8</accession>
<dbReference type="Proteomes" id="UP000180088">
    <property type="component" value="Unassembled WGS sequence"/>
</dbReference>
<protein>
    <recommendedName>
        <fullName evidence="3">Thiaminase-2/PQQC domain-containing protein</fullName>
    </recommendedName>
</protein>
<evidence type="ECO:0008006" key="3">
    <source>
        <dbReference type="Google" id="ProtNLM"/>
    </source>
</evidence>
<proteinExistence type="predicted"/>
<gene>
    <name evidence="1" type="ORF">BI347_12965</name>
</gene>
<dbReference type="Gene3D" id="1.20.910.10">
    <property type="entry name" value="Heme oxygenase-like"/>
    <property type="match status" value="1"/>
</dbReference>
<organism evidence="1 2">
    <name type="scientific">Chromobacterium sphagni</name>
    <dbReference type="NCBI Taxonomy" id="1903179"/>
    <lineage>
        <taxon>Bacteria</taxon>
        <taxon>Pseudomonadati</taxon>
        <taxon>Pseudomonadota</taxon>
        <taxon>Betaproteobacteria</taxon>
        <taxon>Neisseriales</taxon>
        <taxon>Chromobacteriaceae</taxon>
        <taxon>Chromobacterium</taxon>
    </lineage>
</organism>
<comment type="caution">
    <text evidence="1">The sequence shown here is derived from an EMBL/GenBank/DDBJ whole genome shotgun (WGS) entry which is preliminary data.</text>
</comment>
<dbReference type="AlphaFoldDB" id="A0A1S1X4A8"/>
<dbReference type="InterPro" id="IPR016084">
    <property type="entry name" value="Haem_Oase-like_multi-hlx"/>
</dbReference>
<evidence type="ECO:0000313" key="1">
    <source>
        <dbReference type="EMBL" id="OHX14312.1"/>
    </source>
</evidence>